<keyword evidence="1" id="KW-0812">Transmembrane</keyword>
<evidence type="ECO:0000313" key="3">
    <source>
        <dbReference type="Proteomes" id="UP000727407"/>
    </source>
</evidence>
<evidence type="ECO:0000313" key="2">
    <source>
        <dbReference type="EMBL" id="KAF5889823.1"/>
    </source>
</evidence>
<gene>
    <name evidence="2" type="ORF">DAT39_020467</name>
</gene>
<proteinExistence type="predicted"/>
<keyword evidence="1" id="KW-0472">Membrane</keyword>
<sequence length="91" mass="9861">MSAALHLDLFSSSRCHSEELPRCFYLLRLTPHNQLLFIIGITMATVSVLLLVLSVLPPCITLRPLHGKTLLTFRVSSPSGCCSGAAHSLSV</sequence>
<keyword evidence="3" id="KW-1185">Reference proteome</keyword>
<name>A0A8J4TBE9_CLAMG</name>
<accession>A0A8J4TBE9</accession>
<dbReference type="Proteomes" id="UP000727407">
    <property type="component" value="Unassembled WGS sequence"/>
</dbReference>
<keyword evidence="1" id="KW-1133">Transmembrane helix</keyword>
<organism evidence="2 3">
    <name type="scientific">Clarias magur</name>
    <name type="common">Asian catfish</name>
    <name type="synonym">Macropteronotus magur</name>
    <dbReference type="NCBI Taxonomy" id="1594786"/>
    <lineage>
        <taxon>Eukaryota</taxon>
        <taxon>Metazoa</taxon>
        <taxon>Chordata</taxon>
        <taxon>Craniata</taxon>
        <taxon>Vertebrata</taxon>
        <taxon>Euteleostomi</taxon>
        <taxon>Actinopterygii</taxon>
        <taxon>Neopterygii</taxon>
        <taxon>Teleostei</taxon>
        <taxon>Ostariophysi</taxon>
        <taxon>Siluriformes</taxon>
        <taxon>Clariidae</taxon>
        <taxon>Clarias</taxon>
    </lineage>
</organism>
<feature type="transmembrane region" description="Helical" evidence="1">
    <location>
        <begin position="35"/>
        <end position="56"/>
    </location>
</feature>
<comment type="caution">
    <text evidence="2">The sequence shown here is derived from an EMBL/GenBank/DDBJ whole genome shotgun (WGS) entry which is preliminary data.</text>
</comment>
<reference evidence="2" key="1">
    <citation type="submission" date="2020-07" db="EMBL/GenBank/DDBJ databases">
        <title>Clarias magur genome sequencing, assembly and annotation.</title>
        <authorList>
            <person name="Kushwaha B."/>
            <person name="Kumar R."/>
            <person name="Das P."/>
            <person name="Joshi C.G."/>
            <person name="Kumar D."/>
            <person name="Nagpure N.S."/>
            <person name="Pandey M."/>
            <person name="Agarwal S."/>
            <person name="Srivastava S."/>
            <person name="Singh M."/>
            <person name="Sahoo L."/>
            <person name="Jayasankar P."/>
            <person name="Meher P.K."/>
            <person name="Koringa P.G."/>
            <person name="Iquebal M.A."/>
            <person name="Das S.P."/>
            <person name="Bit A."/>
            <person name="Patnaik S."/>
            <person name="Patel N."/>
            <person name="Shah T.M."/>
            <person name="Hinsu A."/>
            <person name="Jena J.K."/>
        </authorList>
    </citation>
    <scope>NUCLEOTIDE SEQUENCE</scope>
    <source>
        <strain evidence="2">CIFAMagur01</strain>
        <tissue evidence="2">Testis</tissue>
    </source>
</reference>
<evidence type="ECO:0000256" key="1">
    <source>
        <dbReference type="SAM" id="Phobius"/>
    </source>
</evidence>
<dbReference type="AlphaFoldDB" id="A0A8J4TBE9"/>
<dbReference type="EMBL" id="QNUK01000763">
    <property type="protein sequence ID" value="KAF5889823.1"/>
    <property type="molecule type" value="Genomic_DNA"/>
</dbReference>
<protein>
    <submittedName>
        <fullName evidence="2">Uncharacterized protein</fullName>
    </submittedName>
</protein>